<feature type="region of interest" description="Disordered" evidence="1">
    <location>
        <begin position="136"/>
        <end position="278"/>
    </location>
</feature>
<feature type="compositionally biased region" description="Polar residues" evidence="1">
    <location>
        <begin position="1"/>
        <end position="12"/>
    </location>
</feature>
<feature type="region of interest" description="Disordered" evidence="1">
    <location>
        <begin position="1"/>
        <end position="32"/>
    </location>
</feature>
<organism evidence="2 3">
    <name type="scientific">Puccinia triticina</name>
    <dbReference type="NCBI Taxonomy" id="208348"/>
    <lineage>
        <taxon>Eukaryota</taxon>
        <taxon>Fungi</taxon>
        <taxon>Dikarya</taxon>
        <taxon>Basidiomycota</taxon>
        <taxon>Pucciniomycotina</taxon>
        <taxon>Pucciniomycetes</taxon>
        <taxon>Pucciniales</taxon>
        <taxon>Pucciniaceae</taxon>
        <taxon>Puccinia</taxon>
    </lineage>
</organism>
<dbReference type="GeneID" id="77812908"/>
<evidence type="ECO:0000313" key="3">
    <source>
        <dbReference type="Proteomes" id="UP001164743"/>
    </source>
</evidence>
<accession>A0ABY7CR25</accession>
<proteinExistence type="predicted"/>
<reference evidence="2" key="1">
    <citation type="submission" date="2022-10" db="EMBL/GenBank/DDBJ databases">
        <title>Puccinia triticina Genome sequencing and assembly.</title>
        <authorList>
            <person name="Li C."/>
        </authorList>
    </citation>
    <scope>NUCLEOTIDE SEQUENCE</scope>
    <source>
        <strain evidence="2">Pt15</strain>
    </source>
</reference>
<keyword evidence="3" id="KW-1185">Reference proteome</keyword>
<feature type="region of interest" description="Disordered" evidence="1">
    <location>
        <begin position="68"/>
        <end position="117"/>
    </location>
</feature>
<feature type="compositionally biased region" description="Basic residues" evidence="1">
    <location>
        <begin position="173"/>
        <end position="184"/>
    </location>
</feature>
<sequence length="278" mass="29441">MPQPHGNHQTGYGSIPLYLAQHHHAPPSVNKSGSEIYPLGSFSPGIGHPNSYVGPNLFGNSAQAPTCSRGIGASPHDYQSLQNSSGFPVAAHGTPVQLSHSPASQSNYSGHIGPQGHHSQVLFLQSPLERAAPPTQLLQSTPQGSPFEYTFSSPLPGRNPSFQFSAPPVSKPPPKKRAPRRKAPSRSFAKDAVPLAPTPAAPAEASSAETQTRIPLSDAPQSQEASSANGPNVEDSFDDSPPSKRQRAPPPPKLWRRFKPNPLTNSETAQPDTLCMSA</sequence>
<dbReference type="Proteomes" id="UP001164743">
    <property type="component" value="Chromosome 8A"/>
</dbReference>
<feature type="compositionally biased region" description="Low complexity" evidence="1">
    <location>
        <begin position="201"/>
        <end position="210"/>
    </location>
</feature>
<dbReference type="EMBL" id="CP110428">
    <property type="protein sequence ID" value="WAQ87664.1"/>
    <property type="molecule type" value="Genomic_DNA"/>
</dbReference>
<feature type="compositionally biased region" description="Polar residues" evidence="1">
    <location>
        <begin position="262"/>
        <end position="271"/>
    </location>
</feature>
<gene>
    <name evidence="2" type="ORF">PtA15_8A570</name>
</gene>
<name>A0ABY7CR25_9BASI</name>
<feature type="compositionally biased region" description="Polar residues" evidence="1">
    <location>
        <begin position="77"/>
        <end position="86"/>
    </location>
</feature>
<feature type="compositionally biased region" description="Polar residues" evidence="1">
    <location>
        <begin position="96"/>
        <end position="109"/>
    </location>
</feature>
<evidence type="ECO:0000313" key="2">
    <source>
        <dbReference type="EMBL" id="WAQ87664.1"/>
    </source>
</evidence>
<dbReference type="RefSeq" id="XP_053023219.1">
    <property type="nucleotide sequence ID" value="XM_053172013.1"/>
</dbReference>
<feature type="compositionally biased region" description="Polar residues" evidence="1">
    <location>
        <begin position="211"/>
        <end position="230"/>
    </location>
</feature>
<evidence type="ECO:0000256" key="1">
    <source>
        <dbReference type="SAM" id="MobiDB-lite"/>
    </source>
</evidence>
<protein>
    <submittedName>
        <fullName evidence="2">Uncharacterized protein</fullName>
    </submittedName>
</protein>